<comment type="caution">
    <text evidence="2">The sequence shown here is derived from an EMBL/GenBank/DDBJ whole genome shotgun (WGS) entry which is preliminary data.</text>
</comment>
<protein>
    <submittedName>
        <fullName evidence="2">Uncharacterized protein</fullName>
    </submittedName>
</protein>
<evidence type="ECO:0000313" key="3">
    <source>
        <dbReference type="Proteomes" id="UP000336166"/>
    </source>
</evidence>
<dbReference type="EMBL" id="AAAREG010000004">
    <property type="protein sequence ID" value="EAE2354128.1"/>
    <property type="molecule type" value="Genomic_DNA"/>
</dbReference>
<keyword evidence="1" id="KW-1133">Transmembrane helix</keyword>
<dbReference type="AlphaFoldDB" id="A0AAN2WFD7"/>
<reference evidence="2 3" key="1">
    <citation type="submission" date="2018-06" db="EMBL/GenBank/DDBJ databases">
        <authorList>
            <consortium name="PulseNet: The National Subtyping Network for Foodborne Disease Surveillance"/>
            <person name="Tarr C.L."/>
            <person name="Trees E."/>
            <person name="Katz L.S."/>
            <person name="Carleton-Romer H.A."/>
            <person name="Stroika S."/>
            <person name="Kucerova Z."/>
            <person name="Roache K.F."/>
            <person name="Sabol A.L."/>
            <person name="Besser J."/>
            <person name="Gerner-Smidt P."/>
        </authorList>
    </citation>
    <scope>NUCLEOTIDE SEQUENCE [LARGE SCALE GENOMIC DNA]</scope>
    <source>
        <strain evidence="2 3">PNUSAL000134</strain>
    </source>
</reference>
<gene>
    <name evidence="2" type="ORF">Y261_07210</name>
</gene>
<keyword evidence="1" id="KW-0472">Membrane</keyword>
<feature type="transmembrane region" description="Helical" evidence="1">
    <location>
        <begin position="20"/>
        <end position="39"/>
    </location>
</feature>
<keyword evidence="1" id="KW-0812">Transmembrane</keyword>
<evidence type="ECO:0000313" key="2">
    <source>
        <dbReference type="EMBL" id="EAE2354128.1"/>
    </source>
</evidence>
<sequence length="119" mass="13595">MKKIQKLFKNFRAQKPLNKFFIVIAIILGLLLFAIRIHMTSSFYRGSFYISSGKNRGNGSPIMLFCCSTLIVCSYFAMVQNSKSHRKKSLYLTIAVAIIPIIIGVLALIDILNFYFNYL</sequence>
<dbReference type="Proteomes" id="UP000336166">
    <property type="component" value="Unassembled WGS sequence"/>
</dbReference>
<proteinExistence type="predicted"/>
<name>A0AAN2WFD7_LISMN</name>
<evidence type="ECO:0000256" key="1">
    <source>
        <dbReference type="SAM" id="Phobius"/>
    </source>
</evidence>
<accession>A0AAN2WFD7</accession>
<feature type="transmembrane region" description="Helical" evidence="1">
    <location>
        <begin position="90"/>
        <end position="116"/>
    </location>
</feature>
<organism evidence="2 3">
    <name type="scientific">Listeria monocytogenes</name>
    <dbReference type="NCBI Taxonomy" id="1639"/>
    <lineage>
        <taxon>Bacteria</taxon>
        <taxon>Bacillati</taxon>
        <taxon>Bacillota</taxon>
        <taxon>Bacilli</taxon>
        <taxon>Bacillales</taxon>
        <taxon>Listeriaceae</taxon>
        <taxon>Listeria</taxon>
    </lineage>
</organism>
<feature type="transmembrane region" description="Helical" evidence="1">
    <location>
        <begin position="59"/>
        <end position="78"/>
    </location>
</feature>